<evidence type="ECO:0000313" key="2">
    <source>
        <dbReference type="EMBL" id="CAJ0579991.1"/>
    </source>
</evidence>
<evidence type="ECO:0000256" key="1">
    <source>
        <dbReference type="SAM" id="SignalP"/>
    </source>
</evidence>
<organism evidence="2 3">
    <name type="scientific">Mesorhabditis spiculigera</name>
    <dbReference type="NCBI Taxonomy" id="96644"/>
    <lineage>
        <taxon>Eukaryota</taxon>
        <taxon>Metazoa</taxon>
        <taxon>Ecdysozoa</taxon>
        <taxon>Nematoda</taxon>
        <taxon>Chromadorea</taxon>
        <taxon>Rhabditida</taxon>
        <taxon>Rhabditina</taxon>
        <taxon>Rhabditomorpha</taxon>
        <taxon>Rhabditoidea</taxon>
        <taxon>Rhabditidae</taxon>
        <taxon>Mesorhabditinae</taxon>
        <taxon>Mesorhabditis</taxon>
    </lineage>
</organism>
<feature type="chain" id="PRO_5041372150" evidence="1">
    <location>
        <begin position="17"/>
        <end position="212"/>
    </location>
</feature>
<proteinExistence type="predicted"/>
<comment type="caution">
    <text evidence="2">The sequence shown here is derived from an EMBL/GenBank/DDBJ whole genome shotgun (WGS) entry which is preliminary data.</text>
</comment>
<sequence>MLKLFVFLAVSLQTRALFDPSTCGSGKTCLMIPANCTTNCQQGLSYKRVSASYLEIELFSNNLPNTATYDSYMAIGFQPEACAEIESDSKTPCMASAPVIECSALNGQLMAPAVSWNTADPQNVRIDNAAELAKAVGLTMSALESNNGQTYCKLMQRITGAPLNGVANADKVFQNDPTVSYGILMATGATNGSVLTHHPHPNAMVAPGRVKF</sequence>
<dbReference type="AlphaFoldDB" id="A0AA36G8Y7"/>
<accession>A0AA36G8Y7</accession>
<keyword evidence="1" id="KW-0732">Signal</keyword>
<protein>
    <submittedName>
        <fullName evidence="2">Uncharacterized protein</fullName>
    </submittedName>
</protein>
<feature type="non-terminal residue" evidence="2">
    <location>
        <position position="1"/>
    </location>
</feature>
<gene>
    <name evidence="2" type="ORF">MSPICULIGERA_LOCUS18194</name>
</gene>
<dbReference type="EMBL" id="CATQJA010002659">
    <property type="protein sequence ID" value="CAJ0579991.1"/>
    <property type="molecule type" value="Genomic_DNA"/>
</dbReference>
<keyword evidence="3" id="KW-1185">Reference proteome</keyword>
<evidence type="ECO:0000313" key="3">
    <source>
        <dbReference type="Proteomes" id="UP001177023"/>
    </source>
</evidence>
<feature type="signal peptide" evidence="1">
    <location>
        <begin position="1"/>
        <end position="16"/>
    </location>
</feature>
<name>A0AA36G8Y7_9BILA</name>
<dbReference type="Proteomes" id="UP001177023">
    <property type="component" value="Unassembled WGS sequence"/>
</dbReference>
<reference evidence="2" key="1">
    <citation type="submission" date="2023-06" db="EMBL/GenBank/DDBJ databases">
        <authorList>
            <person name="Delattre M."/>
        </authorList>
    </citation>
    <scope>NUCLEOTIDE SEQUENCE</scope>
    <source>
        <strain evidence="2">AF72</strain>
    </source>
</reference>